<evidence type="ECO:0000256" key="2">
    <source>
        <dbReference type="ARBA" id="ARBA00022692"/>
    </source>
</evidence>
<dbReference type="PANTHER" id="PTHR32089">
    <property type="entry name" value="METHYL-ACCEPTING CHEMOTAXIS PROTEIN MCPB"/>
    <property type="match status" value="1"/>
</dbReference>
<dbReference type="GO" id="GO:0006935">
    <property type="term" value="P:chemotaxis"/>
    <property type="evidence" value="ECO:0007669"/>
    <property type="project" value="UniProtKB-ARBA"/>
</dbReference>
<keyword evidence="5 7" id="KW-0807">Transducer</keyword>
<dbReference type="Proteomes" id="UP000604481">
    <property type="component" value="Unassembled WGS sequence"/>
</dbReference>
<dbReference type="InterPro" id="IPR024478">
    <property type="entry name" value="HlyB_4HB_MCP"/>
</dbReference>
<evidence type="ECO:0000259" key="11">
    <source>
        <dbReference type="PROSITE" id="PS50111"/>
    </source>
</evidence>
<evidence type="ECO:0000256" key="4">
    <source>
        <dbReference type="ARBA" id="ARBA00023136"/>
    </source>
</evidence>
<proteinExistence type="inferred from homology"/>
<protein>
    <submittedName>
        <fullName evidence="13">Methyl-accepting chemotaxis protein</fullName>
    </submittedName>
</protein>
<keyword evidence="3 10" id="KW-1133">Transmembrane helix</keyword>
<dbReference type="AlphaFoldDB" id="A0A8J7FIW4"/>
<evidence type="ECO:0000256" key="5">
    <source>
        <dbReference type="ARBA" id="ARBA00023224"/>
    </source>
</evidence>
<evidence type="ECO:0000256" key="1">
    <source>
        <dbReference type="ARBA" id="ARBA00004141"/>
    </source>
</evidence>
<sequence>MPRTISGRLVAGFSLLLLFLVGVVVLGVLSTRDIHQQSRAILATEVAIGDAAQEIRYALTRTRQKEKSLFISIGNPGEDNPAANKQELDQVLAELDKSIAAFRQLPLDPELARLAGGMPDKLAIYRKALDGIYREITAGTITTAYQADEALKPFKKPIYELNQAVKDVASQAAERTRARSQVIEEEAGQIQLKLLGLGGIAVLVAAVLAWLIARSIILPIRSLCSDLQRIERERDLSHGISYQGRDELGDMAAATSGLIAALAGTMQQLQAQSRQLKEAARQLAAASAQVRTGSERQADESTSMAAALEQISTSISHISGLSDDARERSRASGDAASEGARQIDSMVQDIRAIAEAIQHAAHSAEALDASSDRISGITLVIKDVADQTNLLALNAAIEAARAGEQGRGFAVVADEVRKLAEKTAQSAQEIATMISSIQQGAKSMAGQMRRSVESVNAGMEVSQQAGCAIGTISSSAGAVVELIAELNTALREQSAASQMLASRVEHIVQMVDENSRSTGMVAQTAGELDSLADRLSSDIARYKVS</sequence>
<reference evidence="13 14" key="1">
    <citation type="submission" date="2020-10" db="EMBL/GenBank/DDBJ databases">
        <title>The genome sequence of Chitinilyticum litopenaei 4Y14.</title>
        <authorList>
            <person name="Liu Y."/>
        </authorList>
    </citation>
    <scope>NUCLEOTIDE SEQUENCE [LARGE SCALE GENOMIC DNA]</scope>
    <source>
        <strain evidence="13 14">4Y14</strain>
    </source>
</reference>
<organism evidence="13 14">
    <name type="scientific">Chitinilyticum piscinae</name>
    <dbReference type="NCBI Taxonomy" id="2866724"/>
    <lineage>
        <taxon>Bacteria</taxon>
        <taxon>Pseudomonadati</taxon>
        <taxon>Pseudomonadota</taxon>
        <taxon>Betaproteobacteria</taxon>
        <taxon>Neisseriales</taxon>
        <taxon>Chitinibacteraceae</taxon>
        <taxon>Chitinilyticum</taxon>
    </lineage>
</organism>
<dbReference type="FunFam" id="1.10.287.950:FF:000001">
    <property type="entry name" value="Methyl-accepting chemotaxis sensory transducer"/>
    <property type="match status" value="1"/>
</dbReference>
<name>A0A8J7FIW4_9NEIS</name>
<dbReference type="EMBL" id="JADFUA010000001">
    <property type="protein sequence ID" value="MBE9608277.1"/>
    <property type="molecule type" value="Genomic_DNA"/>
</dbReference>
<keyword evidence="14" id="KW-1185">Reference proteome</keyword>
<feature type="domain" description="HAMP" evidence="12">
    <location>
        <begin position="214"/>
        <end position="267"/>
    </location>
</feature>
<evidence type="ECO:0000256" key="6">
    <source>
        <dbReference type="ARBA" id="ARBA00029447"/>
    </source>
</evidence>
<feature type="transmembrane region" description="Helical" evidence="10">
    <location>
        <begin position="6"/>
        <end position="29"/>
    </location>
</feature>
<keyword evidence="4 10" id="KW-0472">Membrane</keyword>
<dbReference type="InterPro" id="IPR004089">
    <property type="entry name" value="MCPsignal_dom"/>
</dbReference>
<evidence type="ECO:0000313" key="13">
    <source>
        <dbReference type="EMBL" id="MBE9608277.1"/>
    </source>
</evidence>
<evidence type="ECO:0000256" key="9">
    <source>
        <dbReference type="SAM" id="MobiDB-lite"/>
    </source>
</evidence>
<evidence type="ECO:0000256" key="7">
    <source>
        <dbReference type="PROSITE-ProRule" id="PRU00284"/>
    </source>
</evidence>
<dbReference type="CDD" id="cd11386">
    <property type="entry name" value="MCP_signal"/>
    <property type="match status" value="1"/>
</dbReference>
<dbReference type="RefSeq" id="WP_194114771.1">
    <property type="nucleotide sequence ID" value="NZ_JADFUA010000001.1"/>
</dbReference>
<comment type="caution">
    <text evidence="13">The sequence shown here is derived from an EMBL/GenBank/DDBJ whole genome shotgun (WGS) entry which is preliminary data.</text>
</comment>
<dbReference type="InterPro" id="IPR003660">
    <property type="entry name" value="HAMP_dom"/>
</dbReference>
<dbReference type="Pfam" id="PF00015">
    <property type="entry name" value="MCPsignal"/>
    <property type="match status" value="1"/>
</dbReference>
<feature type="domain" description="Methyl-accepting transducer" evidence="11">
    <location>
        <begin position="272"/>
        <end position="508"/>
    </location>
</feature>
<dbReference type="Gene3D" id="1.10.287.950">
    <property type="entry name" value="Methyl-accepting chemotaxis protein"/>
    <property type="match status" value="1"/>
</dbReference>
<accession>A0A8J7FIW4</accession>
<dbReference type="Pfam" id="PF12729">
    <property type="entry name" value="4HB_MCP_1"/>
    <property type="match status" value="1"/>
</dbReference>
<dbReference type="PROSITE" id="PS50885">
    <property type="entry name" value="HAMP"/>
    <property type="match status" value="1"/>
</dbReference>
<feature type="region of interest" description="Disordered" evidence="9">
    <location>
        <begin position="319"/>
        <end position="341"/>
    </location>
</feature>
<dbReference type="PANTHER" id="PTHR32089:SF119">
    <property type="entry name" value="METHYL-ACCEPTING CHEMOTAXIS PROTEIN CTPL"/>
    <property type="match status" value="1"/>
</dbReference>
<dbReference type="SMART" id="SM00283">
    <property type="entry name" value="MA"/>
    <property type="match status" value="1"/>
</dbReference>
<dbReference type="GO" id="GO:0016020">
    <property type="term" value="C:membrane"/>
    <property type="evidence" value="ECO:0007669"/>
    <property type="project" value="UniProtKB-SubCell"/>
</dbReference>
<keyword evidence="2 10" id="KW-0812">Transmembrane</keyword>
<evidence type="ECO:0000256" key="3">
    <source>
        <dbReference type="ARBA" id="ARBA00022989"/>
    </source>
</evidence>
<comment type="subcellular location">
    <subcellularLocation>
        <location evidence="1">Membrane</location>
        <topology evidence="1">Multi-pass membrane protein</topology>
    </subcellularLocation>
</comment>
<dbReference type="PROSITE" id="PS50111">
    <property type="entry name" value="CHEMOTAXIS_TRANSDUC_2"/>
    <property type="match status" value="1"/>
</dbReference>
<evidence type="ECO:0000256" key="10">
    <source>
        <dbReference type="SAM" id="Phobius"/>
    </source>
</evidence>
<evidence type="ECO:0000313" key="14">
    <source>
        <dbReference type="Proteomes" id="UP000604481"/>
    </source>
</evidence>
<evidence type="ECO:0000259" key="12">
    <source>
        <dbReference type="PROSITE" id="PS50885"/>
    </source>
</evidence>
<comment type="similarity">
    <text evidence="6">Belongs to the methyl-accepting chemotaxis (MCP) protein family.</text>
</comment>
<feature type="transmembrane region" description="Helical" evidence="10">
    <location>
        <begin position="194"/>
        <end position="213"/>
    </location>
</feature>
<gene>
    <name evidence="13" type="ORF">INR99_02840</name>
</gene>
<dbReference type="GO" id="GO:0007165">
    <property type="term" value="P:signal transduction"/>
    <property type="evidence" value="ECO:0007669"/>
    <property type="project" value="UniProtKB-KW"/>
</dbReference>
<keyword evidence="8" id="KW-0175">Coiled coil</keyword>
<feature type="coiled-coil region" evidence="8">
    <location>
        <begin position="259"/>
        <end position="289"/>
    </location>
</feature>
<evidence type="ECO:0000256" key="8">
    <source>
        <dbReference type="SAM" id="Coils"/>
    </source>
</evidence>
<dbReference type="SUPFAM" id="SSF58104">
    <property type="entry name" value="Methyl-accepting chemotaxis protein (MCP) signaling domain"/>
    <property type="match status" value="1"/>
</dbReference>